<accession>A0AAP3AMX4</accession>
<dbReference type="EMBL" id="JAOZYT010000096">
    <property type="protein sequence ID" value="MCW0524761.1"/>
    <property type="molecule type" value="Genomic_DNA"/>
</dbReference>
<proteinExistence type="predicted"/>
<dbReference type="AlphaFoldDB" id="A0AAP3AMX4"/>
<evidence type="ECO:0000313" key="2">
    <source>
        <dbReference type="EMBL" id="MCW0524761.1"/>
    </source>
</evidence>
<feature type="transmembrane region" description="Helical" evidence="1">
    <location>
        <begin position="74"/>
        <end position="91"/>
    </location>
</feature>
<name>A0AAP3AMX4_RIEAN</name>
<dbReference type="Proteomes" id="UP001207440">
    <property type="component" value="Unassembled WGS sequence"/>
</dbReference>
<feature type="transmembrane region" description="Helical" evidence="1">
    <location>
        <begin position="111"/>
        <end position="130"/>
    </location>
</feature>
<keyword evidence="1" id="KW-0472">Membrane</keyword>
<reference evidence="2" key="1">
    <citation type="submission" date="2022-10" db="EMBL/GenBank/DDBJ databases">
        <title>Sifting through the core-genome to identify putative cross-protective antigens against Riemerella anatipestifer.</title>
        <authorList>
            <person name="Zheng X."/>
            <person name="Zhang W."/>
        </authorList>
    </citation>
    <scope>NUCLEOTIDE SEQUENCE</scope>
    <source>
        <strain evidence="2">ZWRA178</strain>
    </source>
</reference>
<evidence type="ECO:0000313" key="3">
    <source>
        <dbReference type="Proteomes" id="UP001207440"/>
    </source>
</evidence>
<keyword evidence="1" id="KW-1133">Transmembrane helix</keyword>
<feature type="transmembrane region" description="Helical" evidence="1">
    <location>
        <begin position="5"/>
        <end position="25"/>
    </location>
</feature>
<evidence type="ECO:0000256" key="1">
    <source>
        <dbReference type="SAM" id="Phobius"/>
    </source>
</evidence>
<gene>
    <name evidence="2" type="ORF">OKE68_10600</name>
</gene>
<comment type="caution">
    <text evidence="2">The sequence shown here is derived from an EMBL/GenBank/DDBJ whole genome shotgun (WGS) entry which is preliminary data.</text>
</comment>
<feature type="transmembrane region" description="Helical" evidence="1">
    <location>
        <begin position="31"/>
        <end position="53"/>
    </location>
</feature>
<organism evidence="2 3">
    <name type="scientific">Riemerella anatipestifer</name>
    <name type="common">Moraxella anatipestifer</name>
    <dbReference type="NCBI Taxonomy" id="34085"/>
    <lineage>
        <taxon>Bacteria</taxon>
        <taxon>Pseudomonadati</taxon>
        <taxon>Bacteroidota</taxon>
        <taxon>Flavobacteriia</taxon>
        <taxon>Flavobacteriales</taxon>
        <taxon>Weeksellaceae</taxon>
        <taxon>Riemerella</taxon>
    </lineage>
</organism>
<protein>
    <submittedName>
        <fullName evidence="2">Uncharacterized protein</fullName>
    </submittedName>
</protein>
<keyword evidence="1" id="KW-0812">Transmembrane</keyword>
<sequence length="149" mass="17719">MIRIIISLFVCVFLSAIIKWLFPYITPSKEIIQNIYAILGIMFSIGMSLAITFNLSGIKNLKIKRRIRDNVNRVRNNFIIYFAIVSLFYIIEDILNTTKKTEFCIYEICFVKYSHIMILLMLYVIAYYIFNFLEMQKLNTQIEEELDKN</sequence>
<dbReference type="RefSeq" id="WP_262990754.1">
    <property type="nucleotide sequence ID" value="NZ_JAOTLM010000093.1"/>
</dbReference>